<dbReference type="EMBL" id="JBHUMQ010000026">
    <property type="protein sequence ID" value="MFD2694336.1"/>
    <property type="molecule type" value="Genomic_DNA"/>
</dbReference>
<evidence type="ECO:0000313" key="3">
    <source>
        <dbReference type="EMBL" id="MFD2694336.1"/>
    </source>
</evidence>
<evidence type="ECO:0000313" key="4">
    <source>
        <dbReference type="Proteomes" id="UP001597399"/>
    </source>
</evidence>
<dbReference type="RefSeq" id="WP_253057881.1">
    <property type="nucleotide sequence ID" value="NZ_JAMXWM010000001.1"/>
</dbReference>
<feature type="domain" description="GGDEF" evidence="2">
    <location>
        <begin position="224"/>
        <end position="357"/>
    </location>
</feature>
<dbReference type="Pfam" id="PF00990">
    <property type="entry name" value="GGDEF"/>
    <property type="match status" value="1"/>
</dbReference>
<reference evidence="4" key="1">
    <citation type="journal article" date="2019" name="Int. J. Syst. Evol. Microbiol.">
        <title>The Global Catalogue of Microorganisms (GCM) 10K type strain sequencing project: providing services to taxonomists for standard genome sequencing and annotation.</title>
        <authorList>
            <consortium name="The Broad Institute Genomics Platform"/>
            <consortium name="The Broad Institute Genome Sequencing Center for Infectious Disease"/>
            <person name="Wu L."/>
            <person name="Ma J."/>
        </authorList>
    </citation>
    <scope>NUCLEOTIDE SEQUENCE [LARGE SCALE GENOMIC DNA]</scope>
    <source>
        <strain evidence="4">TISTR 2466</strain>
    </source>
</reference>
<evidence type="ECO:0000259" key="2">
    <source>
        <dbReference type="PROSITE" id="PS50887"/>
    </source>
</evidence>
<dbReference type="Proteomes" id="UP001597399">
    <property type="component" value="Unassembled WGS sequence"/>
</dbReference>
<feature type="transmembrane region" description="Helical" evidence="1">
    <location>
        <begin position="78"/>
        <end position="98"/>
    </location>
</feature>
<keyword evidence="1" id="KW-1133">Transmembrane helix</keyword>
<feature type="transmembrane region" description="Helical" evidence="1">
    <location>
        <begin position="159"/>
        <end position="179"/>
    </location>
</feature>
<feature type="transmembrane region" description="Helical" evidence="1">
    <location>
        <begin position="127"/>
        <end position="147"/>
    </location>
</feature>
<gene>
    <name evidence="3" type="ORF">ACFSUE_11960</name>
</gene>
<dbReference type="InterPro" id="IPR043128">
    <property type="entry name" value="Rev_trsase/Diguanyl_cyclase"/>
</dbReference>
<dbReference type="PANTHER" id="PTHR45138">
    <property type="entry name" value="REGULATORY COMPONENTS OF SENSORY TRANSDUCTION SYSTEM"/>
    <property type="match status" value="1"/>
</dbReference>
<dbReference type="Gene3D" id="3.30.70.270">
    <property type="match status" value="1"/>
</dbReference>
<protein>
    <submittedName>
        <fullName evidence="3">GGDEF domain-containing protein</fullName>
    </submittedName>
</protein>
<sequence>MRISVTNNQVQSVHSNSDSDRKFSIFCNNMFLFACVAHIVFIPIFYFLGNPVTFINNILAVMLDLVCFVLNRRGYARTASFIWICEIALHSVFCILILGWDQGYYYYFLALVPIVFFARWSISLRFIVIFFLFTVTLFLFYYTQMYPPMTKTNSYMTQFMYISSVTANFVGLAYAAYYYRRHSEQMEAKLSKLAHTDALTGILNRRAFELAAQNELKQHIIHKGKCALMFFDIDHFKRVNDLHGHAVGDRALQHVARLCLRVIGDQDLLGRIGGEEFVVFLVRTGHSRAVRVAETIRESIEAEKIMLDDGSEVLLTASIGVALLKSSSDALPQLMIRADQALYQAKTDGRNCVVCVD</sequence>
<dbReference type="PANTHER" id="PTHR45138:SF9">
    <property type="entry name" value="DIGUANYLATE CYCLASE DGCM-RELATED"/>
    <property type="match status" value="1"/>
</dbReference>
<proteinExistence type="predicted"/>
<feature type="transmembrane region" description="Helical" evidence="1">
    <location>
        <begin position="104"/>
        <end position="120"/>
    </location>
</feature>
<feature type="transmembrane region" description="Helical" evidence="1">
    <location>
        <begin position="30"/>
        <end position="48"/>
    </location>
</feature>
<dbReference type="PROSITE" id="PS50887">
    <property type="entry name" value="GGDEF"/>
    <property type="match status" value="1"/>
</dbReference>
<dbReference type="SUPFAM" id="SSF55073">
    <property type="entry name" value="Nucleotide cyclase"/>
    <property type="match status" value="1"/>
</dbReference>
<name>A0ABW5S400_9BACL</name>
<keyword evidence="4" id="KW-1185">Reference proteome</keyword>
<dbReference type="SMART" id="SM00267">
    <property type="entry name" value="GGDEF"/>
    <property type="match status" value="1"/>
</dbReference>
<evidence type="ECO:0000256" key="1">
    <source>
        <dbReference type="SAM" id="Phobius"/>
    </source>
</evidence>
<dbReference type="PROSITE" id="PS51257">
    <property type="entry name" value="PROKAR_LIPOPROTEIN"/>
    <property type="match status" value="1"/>
</dbReference>
<accession>A0ABW5S400</accession>
<dbReference type="InterPro" id="IPR029787">
    <property type="entry name" value="Nucleotide_cyclase"/>
</dbReference>
<dbReference type="InterPro" id="IPR050469">
    <property type="entry name" value="Diguanylate_Cyclase"/>
</dbReference>
<dbReference type="CDD" id="cd01949">
    <property type="entry name" value="GGDEF"/>
    <property type="match status" value="1"/>
</dbReference>
<feature type="transmembrane region" description="Helical" evidence="1">
    <location>
        <begin position="54"/>
        <end position="71"/>
    </location>
</feature>
<keyword evidence="1" id="KW-0812">Transmembrane</keyword>
<comment type="caution">
    <text evidence="3">The sequence shown here is derived from an EMBL/GenBank/DDBJ whole genome shotgun (WGS) entry which is preliminary data.</text>
</comment>
<keyword evidence="1" id="KW-0472">Membrane</keyword>
<dbReference type="NCBIfam" id="TIGR00254">
    <property type="entry name" value="GGDEF"/>
    <property type="match status" value="1"/>
</dbReference>
<organism evidence="3 4">
    <name type="scientific">Sporolactobacillus shoreicorticis</name>
    <dbReference type="NCBI Taxonomy" id="1923877"/>
    <lineage>
        <taxon>Bacteria</taxon>
        <taxon>Bacillati</taxon>
        <taxon>Bacillota</taxon>
        <taxon>Bacilli</taxon>
        <taxon>Bacillales</taxon>
        <taxon>Sporolactobacillaceae</taxon>
        <taxon>Sporolactobacillus</taxon>
    </lineage>
</organism>
<dbReference type="InterPro" id="IPR000160">
    <property type="entry name" value="GGDEF_dom"/>
</dbReference>